<dbReference type="Proteomes" id="UP000050761">
    <property type="component" value="Unassembled WGS sequence"/>
</dbReference>
<evidence type="ECO:0000313" key="1">
    <source>
        <dbReference type="EMBL" id="VDP02199.1"/>
    </source>
</evidence>
<evidence type="ECO:0000313" key="2">
    <source>
        <dbReference type="Proteomes" id="UP000050761"/>
    </source>
</evidence>
<evidence type="ECO:0000313" key="3">
    <source>
        <dbReference type="WBParaSite" id="HPBE_0001523901-mRNA-1"/>
    </source>
</evidence>
<dbReference type="EMBL" id="UZAH01028760">
    <property type="protein sequence ID" value="VDP02199.1"/>
    <property type="molecule type" value="Genomic_DNA"/>
</dbReference>
<accession>A0A183G1X1</accession>
<sequence>MAGRGVSALESDGQRGDILRKMVTSFDRMLELLEEWSAFRTWVTVWSLDSKMDEDKMKRPIKLTRSHLQGDGKLVTVWPPINGRNAPKWKLMELWSALDSALERIDDSNQVFMTASSITVDGRLYIEAGSPKGAHSSSRAI</sequence>
<keyword evidence="2" id="KW-1185">Reference proteome</keyword>
<accession>A0A3P8DNF6</accession>
<reference evidence="1 2" key="1">
    <citation type="submission" date="2018-11" db="EMBL/GenBank/DDBJ databases">
        <authorList>
            <consortium name="Pathogen Informatics"/>
        </authorList>
    </citation>
    <scope>NUCLEOTIDE SEQUENCE [LARGE SCALE GENOMIC DNA]</scope>
</reference>
<name>A0A183G1X1_HELPZ</name>
<dbReference type="AlphaFoldDB" id="A0A183G1X1"/>
<gene>
    <name evidence="1" type="ORF">HPBE_LOCUS15238</name>
</gene>
<proteinExistence type="predicted"/>
<dbReference type="OrthoDB" id="5834096at2759"/>
<dbReference type="WBParaSite" id="HPBE_0001523901-mRNA-1">
    <property type="protein sequence ID" value="HPBE_0001523901-mRNA-1"/>
    <property type="gene ID" value="HPBE_0001523901"/>
</dbReference>
<reference evidence="3" key="2">
    <citation type="submission" date="2019-09" db="UniProtKB">
        <authorList>
            <consortium name="WormBaseParasite"/>
        </authorList>
    </citation>
    <scope>IDENTIFICATION</scope>
</reference>
<protein>
    <submittedName>
        <fullName evidence="3">Reverse transcriptase</fullName>
    </submittedName>
</protein>
<organism evidence="2 3">
    <name type="scientific">Heligmosomoides polygyrus</name>
    <name type="common">Parasitic roundworm</name>
    <dbReference type="NCBI Taxonomy" id="6339"/>
    <lineage>
        <taxon>Eukaryota</taxon>
        <taxon>Metazoa</taxon>
        <taxon>Ecdysozoa</taxon>
        <taxon>Nematoda</taxon>
        <taxon>Chromadorea</taxon>
        <taxon>Rhabditida</taxon>
        <taxon>Rhabditina</taxon>
        <taxon>Rhabditomorpha</taxon>
        <taxon>Strongyloidea</taxon>
        <taxon>Heligmosomidae</taxon>
        <taxon>Heligmosomoides</taxon>
    </lineage>
</organism>